<dbReference type="EMBL" id="MWQN01000005">
    <property type="protein sequence ID" value="OPC76662.1"/>
    <property type="molecule type" value="Genomic_DNA"/>
</dbReference>
<feature type="signal peptide" evidence="1">
    <location>
        <begin position="1"/>
        <end position="24"/>
    </location>
</feature>
<organism evidence="2 3">
    <name type="scientific">Embleya scabrispora</name>
    <dbReference type="NCBI Taxonomy" id="159449"/>
    <lineage>
        <taxon>Bacteria</taxon>
        <taxon>Bacillati</taxon>
        <taxon>Actinomycetota</taxon>
        <taxon>Actinomycetes</taxon>
        <taxon>Kitasatosporales</taxon>
        <taxon>Streptomycetaceae</taxon>
        <taxon>Embleya</taxon>
    </lineage>
</organism>
<evidence type="ECO:0008006" key="4">
    <source>
        <dbReference type="Google" id="ProtNLM"/>
    </source>
</evidence>
<proteinExistence type="predicted"/>
<dbReference type="InterPro" id="IPR011024">
    <property type="entry name" value="G_crystallin-like"/>
</dbReference>
<protein>
    <recommendedName>
        <fullName evidence="4">Streptomyces killer toxin-like beta/gamma crystallin domain-containing protein</fullName>
    </recommendedName>
</protein>
<sequence>MVAAASVLTILISLLIGGVGSATADEIRASNAHCVLDVSLRDSAPQCYRTFDQAQDSAQHHSGARQPSNAAASVVLAVLYNYSNWQASGGTLTLTGNTGCGGGGYWTNNFAGGFNDWANSVETYNGCGIVLWEHANLAGRNTGYLTSSSDLGWANNITSSWQIW</sequence>
<accession>A0A1T3NIP6</accession>
<evidence type="ECO:0000313" key="2">
    <source>
        <dbReference type="EMBL" id="OPC76662.1"/>
    </source>
</evidence>
<gene>
    <name evidence="2" type="ORF">B4N89_45060</name>
</gene>
<name>A0A1T3NIP6_9ACTN</name>
<dbReference type="AlphaFoldDB" id="A0A1T3NIP6"/>
<comment type="caution">
    <text evidence="2">The sequence shown here is derived from an EMBL/GenBank/DDBJ whole genome shotgun (WGS) entry which is preliminary data.</text>
</comment>
<reference evidence="2 3" key="1">
    <citation type="submission" date="2017-03" db="EMBL/GenBank/DDBJ databases">
        <title>Draft genome sequence of Streptomyces scabrisporus NF3, endophyte isolated from Amphipterygium adstringens.</title>
        <authorList>
            <person name="Vazquez M."/>
            <person name="Ceapa C.D."/>
            <person name="Rodriguez Luna D."/>
            <person name="Sanchez Esquivel S."/>
        </authorList>
    </citation>
    <scope>NUCLEOTIDE SEQUENCE [LARGE SCALE GENOMIC DNA]</scope>
    <source>
        <strain evidence="2 3">NF3</strain>
    </source>
</reference>
<dbReference type="Proteomes" id="UP000190037">
    <property type="component" value="Unassembled WGS sequence"/>
</dbReference>
<dbReference type="SUPFAM" id="SSF49695">
    <property type="entry name" value="gamma-Crystallin-like"/>
    <property type="match status" value="1"/>
</dbReference>
<keyword evidence="1" id="KW-0732">Signal</keyword>
<keyword evidence="3" id="KW-1185">Reference proteome</keyword>
<evidence type="ECO:0000313" key="3">
    <source>
        <dbReference type="Proteomes" id="UP000190037"/>
    </source>
</evidence>
<dbReference type="Gene3D" id="2.60.20.10">
    <property type="entry name" value="Crystallins"/>
    <property type="match status" value="1"/>
</dbReference>
<feature type="chain" id="PRO_5013114833" description="Streptomyces killer toxin-like beta/gamma crystallin domain-containing protein" evidence="1">
    <location>
        <begin position="25"/>
        <end position="164"/>
    </location>
</feature>
<evidence type="ECO:0000256" key="1">
    <source>
        <dbReference type="SAM" id="SignalP"/>
    </source>
</evidence>